<dbReference type="EMBL" id="AM076487">
    <property type="protein sequence ID" value="CAJ28986.1"/>
    <property type="molecule type" value="mRNA"/>
</dbReference>
<dbReference type="SMART" id="SM00950">
    <property type="entry name" value="Piwi"/>
    <property type="match status" value="1"/>
</dbReference>
<reference evidence="2" key="2">
    <citation type="submission" date="2005-08" db="EMBL/GenBank/DDBJ databases">
        <title>Vasa unveils a two-step germ cell specification mode in Platynereis dumerilii, an ancestral lophotrochozoan.</title>
        <authorList>
            <person name="Zelada-Gonzalez F."/>
            <person name="Rebscher N."/>
            <person name="Raible F."/>
            <person name="Arendt D."/>
        </authorList>
    </citation>
    <scope>NUCLEOTIDE SEQUENCE</scope>
</reference>
<reference evidence="2" key="3">
    <citation type="submission" date="2005-08" db="EMBL/GenBank/DDBJ databases">
        <authorList>
            <person name="Zelada-Gonzalez F.Y."/>
        </authorList>
    </citation>
    <scope>NUCLEOTIDE SEQUENCE</scope>
</reference>
<dbReference type="InterPro" id="IPR003165">
    <property type="entry name" value="Piwi"/>
</dbReference>
<dbReference type="SUPFAM" id="SSF53098">
    <property type="entry name" value="Ribonuclease H-like"/>
    <property type="match status" value="1"/>
</dbReference>
<dbReference type="Gene3D" id="3.30.420.10">
    <property type="entry name" value="Ribonuclease H-like superfamily/Ribonuclease H"/>
    <property type="match status" value="1"/>
</dbReference>
<dbReference type="PANTHER" id="PTHR22891">
    <property type="entry name" value="EUKARYOTIC TRANSLATION INITIATION FACTOR 2C"/>
    <property type="match status" value="1"/>
</dbReference>
<dbReference type="CDD" id="cd04658">
    <property type="entry name" value="Piwi_piwi-like_Euk"/>
    <property type="match status" value="1"/>
</dbReference>
<dbReference type="FunFam" id="3.30.420.10:FF:000014">
    <property type="entry name" value="Piwi-like RNA-mediated gene silencing 1"/>
    <property type="match status" value="1"/>
</dbReference>
<protein>
    <submittedName>
        <fullName evidence="2">Piwi protein</fullName>
    </submittedName>
</protein>
<accession>Q3ZUK2</accession>
<dbReference type="Gene3D" id="3.40.50.2300">
    <property type="match status" value="1"/>
</dbReference>
<dbReference type="PROSITE" id="PS50822">
    <property type="entry name" value="PIWI"/>
    <property type="match status" value="1"/>
</dbReference>
<feature type="non-terminal residue" evidence="2">
    <location>
        <position position="341"/>
    </location>
</feature>
<sequence>MGIQVSDPTRIPLRDENNNTFLSAIKQALNDKTQLVLCILPSNKKDRYDAIKKLCCINCPVPSQMVLAKTLSKAKMLMSVATKIAIQINCKLGGEVWALEIPLKGLMVVGVDSYHDSKQKGRSVGAFVASMNQSLTRYYSRCCFQHQHQELLDGLRVCATGALKEYHKLNQALPQRIIIYRDGVGDGQLGQVVEHEIPQLLKCFSTMGQDYSPKTTVVVVKKRINTRFFASGARSLANPMPGTVVDQVVTKPEWYDFFVVSQSVRQGTVSPTHYNVVWDSNSLGPDKMQRLTYKMTHLYYNWPGTIRVPAPCQYAHKMAFLVGQSLHEEPAMDLADRLYYL</sequence>
<evidence type="ECO:0000259" key="1">
    <source>
        <dbReference type="PROSITE" id="PS50822"/>
    </source>
</evidence>
<name>Q3ZUK2_PLADU</name>
<proteinExistence type="evidence at transcript level"/>
<dbReference type="InterPro" id="IPR012337">
    <property type="entry name" value="RNaseH-like_sf"/>
</dbReference>
<reference evidence="2" key="1">
    <citation type="thesis" date="2005" institute="Department of Biological Sciences" country="University of Heidelberg, Heidelberg, Germany">
        <title>Germline development in Platynereis dumerilii and its connection to embryonic patterning.</title>
        <authorList>
            <person name="Zelada-Gonzalez F."/>
        </authorList>
    </citation>
    <scope>NUCLEOTIDE SEQUENCE</scope>
</reference>
<organism evidence="2">
    <name type="scientific">Platynereis dumerilii</name>
    <name type="common">Dumeril's clam worm</name>
    <dbReference type="NCBI Taxonomy" id="6359"/>
    <lineage>
        <taxon>Eukaryota</taxon>
        <taxon>Metazoa</taxon>
        <taxon>Spiralia</taxon>
        <taxon>Lophotrochozoa</taxon>
        <taxon>Annelida</taxon>
        <taxon>Polychaeta</taxon>
        <taxon>Errantia</taxon>
        <taxon>Phyllodocida</taxon>
        <taxon>Nereididae</taxon>
        <taxon>Platynereis</taxon>
    </lineage>
</organism>
<gene>
    <name evidence="2" type="primary">piwi</name>
</gene>
<dbReference type="GO" id="GO:0003676">
    <property type="term" value="F:nucleic acid binding"/>
    <property type="evidence" value="ECO:0007669"/>
    <property type="project" value="InterPro"/>
</dbReference>
<evidence type="ECO:0000313" key="2">
    <source>
        <dbReference type="EMBL" id="CAJ28986.1"/>
    </source>
</evidence>
<dbReference type="AlphaFoldDB" id="Q3ZUK2"/>
<feature type="domain" description="Piwi" evidence="1">
    <location>
        <begin position="35"/>
        <end position="327"/>
    </location>
</feature>
<dbReference type="InterPro" id="IPR036397">
    <property type="entry name" value="RNaseH_sf"/>
</dbReference>
<dbReference type="Pfam" id="PF02171">
    <property type="entry name" value="Piwi"/>
    <property type="match status" value="1"/>
</dbReference>